<feature type="compositionally biased region" description="Low complexity" evidence="1">
    <location>
        <begin position="288"/>
        <end position="300"/>
    </location>
</feature>
<keyword evidence="3" id="KW-1185">Reference proteome</keyword>
<accession>A0AAD9FWM2</accession>
<dbReference type="SUPFAM" id="SSF47954">
    <property type="entry name" value="Cyclin-like"/>
    <property type="match status" value="2"/>
</dbReference>
<dbReference type="InterPro" id="IPR043198">
    <property type="entry name" value="Cyclin/Ssn8"/>
</dbReference>
<dbReference type="FunFam" id="1.10.472.10:FF:000111">
    <property type="entry name" value="Unplaced genomic scaffold supercont1.6, whole genome shotgun sequence"/>
    <property type="match status" value="1"/>
</dbReference>
<dbReference type="GO" id="GO:0016538">
    <property type="term" value="F:cyclin-dependent protein serine/threonine kinase regulator activity"/>
    <property type="evidence" value="ECO:0007669"/>
    <property type="project" value="InterPro"/>
</dbReference>
<feature type="region of interest" description="Disordered" evidence="1">
    <location>
        <begin position="288"/>
        <end position="315"/>
    </location>
</feature>
<name>A0AAD9FWM2_PAPLA</name>
<dbReference type="PANTHER" id="PTHR10026">
    <property type="entry name" value="CYCLIN"/>
    <property type="match status" value="1"/>
</dbReference>
<proteinExistence type="predicted"/>
<comment type="caution">
    <text evidence="2">The sequence shown here is derived from an EMBL/GenBank/DDBJ whole genome shotgun (WGS) entry which is preliminary data.</text>
</comment>
<reference evidence="2" key="1">
    <citation type="submission" date="2023-02" db="EMBL/GenBank/DDBJ databases">
        <title>Identification and recombinant expression of a fungal hydrolase from Papiliotrema laurentii that hydrolyzes apple cutin and clears colloidal polyester polyurethane.</title>
        <authorList>
            <consortium name="DOE Joint Genome Institute"/>
            <person name="Roman V.A."/>
            <person name="Bojanowski C."/>
            <person name="Crable B.R."/>
            <person name="Wagner D.N."/>
            <person name="Hung C.S."/>
            <person name="Nadeau L.J."/>
            <person name="Schratz L."/>
            <person name="Haridas S."/>
            <person name="Pangilinan J."/>
            <person name="Lipzen A."/>
            <person name="Na H."/>
            <person name="Yan M."/>
            <person name="Ng V."/>
            <person name="Grigoriev I.V."/>
            <person name="Spatafora J.W."/>
            <person name="Barlow D."/>
            <person name="Biffinger J."/>
            <person name="Kelley-Loughnane N."/>
            <person name="Varaljay V.A."/>
            <person name="Crookes-Goodson W.J."/>
        </authorList>
    </citation>
    <scope>NUCLEOTIDE SEQUENCE</scope>
    <source>
        <strain evidence="2">5307AH</strain>
    </source>
</reference>
<feature type="compositionally biased region" description="Polar residues" evidence="1">
    <location>
        <begin position="224"/>
        <end position="236"/>
    </location>
</feature>
<evidence type="ECO:0000313" key="2">
    <source>
        <dbReference type="EMBL" id="KAK1927445.1"/>
    </source>
</evidence>
<protein>
    <submittedName>
        <fullName evidence="2">Cyclin-like protein</fullName>
    </submittedName>
</protein>
<dbReference type="CDD" id="cd20546">
    <property type="entry name" value="CYCLIN_SpCG1C_ScCTK2-like_rpt2"/>
    <property type="match status" value="1"/>
</dbReference>
<evidence type="ECO:0000313" key="3">
    <source>
        <dbReference type="Proteomes" id="UP001182556"/>
    </source>
</evidence>
<sequence>MTASTSKVHIKQYRPYFSPAEVEKLSAKQRGKLSVSREERARQQACGFIDATGVRCGFPRRTIATAQSLYMRFHLFFPYKDFNYVEVALSALYVSSKLHDTLKKPRDIILASYAVRYPQLIKKGVVDPSAVDANMLEGERTRVLGIERLVLETMCFKFGVDVGLDLVVKIGRALGADKELCQHAWRVAVDCHRSPAPLSFPPHIIALTSLYTASILSLESTAPHSADTAASPSSEDAPSRSEYRRLVDQLGKTGSWEQTFHATWEQIDDVTHLLLDLYLTILSTLPADSSGSFSSPSAISPKEASQAPTSALSSSTYGTAFKLPPSWTTLTLTELKIHLRDRRPGLNVVPGWNDEGADEAVDSIADGMGQNDGTVRFLWGEPTPVATSS</sequence>
<dbReference type="Gene3D" id="1.10.472.10">
    <property type="entry name" value="Cyclin-like"/>
    <property type="match status" value="2"/>
</dbReference>
<evidence type="ECO:0000256" key="1">
    <source>
        <dbReference type="SAM" id="MobiDB-lite"/>
    </source>
</evidence>
<feature type="region of interest" description="Disordered" evidence="1">
    <location>
        <begin position="224"/>
        <end position="243"/>
    </location>
</feature>
<dbReference type="AlphaFoldDB" id="A0AAD9FWM2"/>
<dbReference type="EMBL" id="JAODAN010000001">
    <property type="protein sequence ID" value="KAK1927445.1"/>
    <property type="molecule type" value="Genomic_DNA"/>
</dbReference>
<dbReference type="Proteomes" id="UP001182556">
    <property type="component" value="Unassembled WGS sequence"/>
</dbReference>
<organism evidence="2 3">
    <name type="scientific">Papiliotrema laurentii</name>
    <name type="common">Cryptococcus laurentii</name>
    <dbReference type="NCBI Taxonomy" id="5418"/>
    <lineage>
        <taxon>Eukaryota</taxon>
        <taxon>Fungi</taxon>
        <taxon>Dikarya</taxon>
        <taxon>Basidiomycota</taxon>
        <taxon>Agaricomycotina</taxon>
        <taxon>Tremellomycetes</taxon>
        <taxon>Tremellales</taxon>
        <taxon>Rhynchogastremaceae</taxon>
        <taxon>Papiliotrema</taxon>
    </lineage>
</organism>
<gene>
    <name evidence="2" type="ORF">DB88DRAFT_478080</name>
</gene>
<dbReference type="InterPro" id="IPR036915">
    <property type="entry name" value="Cyclin-like_sf"/>
</dbReference>
<feature type="compositionally biased region" description="Polar residues" evidence="1">
    <location>
        <begin position="306"/>
        <end position="315"/>
    </location>
</feature>
<dbReference type="GO" id="GO:0006357">
    <property type="term" value="P:regulation of transcription by RNA polymerase II"/>
    <property type="evidence" value="ECO:0007669"/>
    <property type="project" value="InterPro"/>
</dbReference>